<accession>A0AAV5LGN6</accession>
<organism evidence="2 3">
    <name type="scientific">Rubroshorea leprosula</name>
    <dbReference type="NCBI Taxonomy" id="152421"/>
    <lineage>
        <taxon>Eukaryota</taxon>
        <taxon>Viridiplantae</taxon>
        <taxon>Streptophyta</taxon>
        <taxon>Embryophyta</taxon>
        <taxon>Tracheophyta</taxon>
        <taxon>Spermatophyta</taxon>
        <taxon>Magnoliopsida</taxon>
        <taxon>eudicotyledons</taxon>
        <taxon>Gunneridae</taxon>
        <taxon>Pentapetalae</taxon>
        <taxon>rosids</taxon>
        <taxon>malvids</taxon>
        <taxon>Malvales</taxon>
        <taxon>Dipterocarpaceae</taxon>
        <taxon>Rubroshorea</taxon>
    </lineage>
</organism>
<sequence>MYVCFSTMKLGFVAGCRRVIRVDGAFLKGAYKGVLLVAVGRDANDQMYPLAWAVVEVEKTETWRWYLEELQSDMQIGSGNRFTFILDQQKGLLNAIKELFPDAEHRRCARHVYANFRKDNRGKELQRAFWKCAKATTKADFIKALGELTDIKQRTRAAVLKVHPQFWSKAFFKEDNKSDVVDNNMCEVFNGLIVDSRHKAIFSMLEDLRMMCGRRTVARRTFADEKFVGDFGPKILEKIVASREGSKRCRVLWPGGAGYEVEEEDKGKFIVDMNRRTCTYKCWNMTGVPCKRAVSVIKLRKEKMNTM</sequence>
<comment type="caution">
    <text evidence="2">The sequence shown here is derived from an EMBL/GenBank/DDBJ whole genome shotgun (WGS) entry which is preliminary data.</text>
</comment>
<dbReference type="AlphaFoldDB" id="A0AAV5LGN6"/>
<keyword evidence="3" id="KW-1185">Reference proteome</keyword>
<evidence type="ECO:0000313" key="2">
    <source>
        <dbReference type="EMBL" id="GKV36302.1"/>
    </source>
</evidence>
<evidence type="ECO:0000259" key="1">
    <source>
        <dbReference type="Pfam" id="PF10551"/>
    </source>
</evidence>
<gene>
    <name evidence="2" type="ORF">SLEP1_g44449</name>
</gene>
<dbReference type="Pfam" id="PF10551">
    <property type="entry name" value="MULE"/>
    <property type="match status" value="1"/>
</dbReference>
<protein>
    <recommendedName>
        <fullName evidence="1">MULE transposase domain-containing protein</fullName>
    </recommendedName>
</protein>
<dbReference type="EMBL" id="BPVZ01000115">
    <property type="protein sequence ID" value="GKV36302.1"/>
    <property type="molecule type" value="Genomic_DNA"/>
</dbReference>
<name>A0AAV5LGN6_9ROSI</name>
<feature type="domain" description="MULE transposase" evidence="1">
    <location>
        <begin position="19"/>
        <end position="115"/>
    </location>
</feature>
<evidence type="ECO:0000313" key="3">
    <source>
        <dbReference type="Proteomes" id="UP001054252"/>
    </source>
</evidence>
<dbReference type="Proteomes" id="UP001054252">
    <property type="component" value="Unassembled WGS sequence"/>
</dbReference>
<dbReference type="InterPro" id="IPR018289">
    <property type="entry name" value="MULE_transposase_dom"/>
</dbReference>
<reference evidence="2 3" key="1">
    <citation type="journal article" date="2021" name="Commun. Biol.">
        <title>The genome of Shorea leprosula (Dipterocarpaceae) highlights the ecological relevance of drought in aseasonal tropical rainforests.</title>
        <authorList>
            <person name="Ng K.K.S."/>
            <person name="Kobayashi M.J."/>
            <person name="Fawcett J.A."/>
            <person name="Hatakeyama M."/>
            <person name="Paape T."/>
            <person name="Ng C.H."/>
            <person name="Ang C.C."/>
            <person name="Tnah L.H."/>
            <person name="Lee C.T."/>
            <person name="Nishiyama T."/>
            <person name="Sese J."/>
            <person name="O'Brien M.J."/>
            <person name="Copetti D."/>
            <person name="Mohd Noor M.I."/>
            <person name="Ong R.C."/>
            <person name="Putra M."/>
            <person name="Sireger I.Z."/>
            <person name="Indrioko S."/>
            <person name="Kosugi Y."/>
            <person name="Izuno A."/>
            <person name="Isagi Y."/>
            <person name="Lee S.L."/>
            <person name="Shimizu K.K."/>
        </authorList>
    </citation>
    <scope>NUCLEOTIDE SEQUENCE [LARGE SCALE GENOMIC DNA]</scope>
    <source>
        <strain evidence="2">214</strain>
    </source>
</reference>
<proteinExistence type="predicted"/>
<dbReference type="PANTHER" id="PTHR31973">
    <property type="entry name" value="POLYPROTEIN, PUTATIVE-RELATED"/>
    <property type="match status" value="1"/>
</dbReference>
<dbReference type="PANTHER" id="PTHR31973:SF187">
    <property type="entry name" value="MUTATOR TRANSPOSASE MUDRA PROTEIN"/>
    <property type="match status" value="1"/>
</dbReference>